<reference evidence="1" key="1">
    <citation type="submission" date="2013-07" db="EMBL/GenBank/DDBJ databases">
        <authorList>
            <person name="Geib S."/>
        </authorList>
    </citation>
    <scope>NUCLEOTIDE SEQUENCE</scope>
</reference>
<accession>W8CEH3</accession>
<protein>
    <submittedName>
        <fullName evidence="1">Uncharacterized protein</fullName>
    </submittedName>
</protein>
<dbReference type="AlphaFoldDB" id="W8CEH3"/>
<feature type="non-terminal residue" evidence="1">
    <location>
        <position position="128"/>
    </location>
</feature>
<organism evidence="1">
    <name type="scientific">Ceratitis capitata</name>
    <name type="common">Mediterranean fruit fly</name>
    <name type="synonym">Tephritis capitata</name>
    <dbReference type="NCBI Taxonomy" id="7213"/>
    <lineage>
        <taxon>Eukaryota</taxon>
        <taxon>Metazoa</taxon>
        <taxon>Ecdysozoa</taxon>
        <taxon>Arthropoda</taxon>
        <taxon>Hexapoda</taxon>
        <taxon>Insecta</taxon>
        <taxon>Pterygota</taxon>
        <taxon>Neoptera</taxon>
        <taxon>Endopterygota</taxon>
        <taxon>Diptera</taxon>
        <taxon>Brachycera</taxon>
        <taxon>Muscomorpha</taxon>
        <taxon>Tephritoidea</taxon>
        <taxon>Tephritidae</taxon>
        <taxon>Ceratitis</taxon>
        <taxon>Ceratitis</taxon>
    </lineage>
</organism>
<reference evidence="1" key="2">
    <citation type="journal article" date="2014" name="BMC Genomics">
        <title>A genomic perspective to assessing quality of mass-reared SIT flies used in Mediterranean fruit fly (Ceratitis capitata) eradication in California.</title>
        <authorList>
            <person name="Calla B."/>
            <person name="Hall B."/>
            <person name="Hou S."/>
            <person name="Geib S.M."/>
        </authorList>
    </citation>
    <scope>NUCLEOTIDE SEQUENCE</scope>
</reference>
<sequence length="128" mass="13375">MTLKMILKDLCALDSAQQLHTLYTPTTHTRITSPGVDFGLVGSSLRLPESESRSLSLSKPASVLLVAVVVDAFPVADVADTVMPLIPPPPTPPPMLSSNIYVVVAVAADAVSSLALSLSNRLSGHLSD</sequence>
<evidence type="ECO:0000313" key="1">
    <source>
        <dbReference type="EMBL" id="JAC06360.1"/>
    </source>
</evidence>
<name>W8CEH3_CERCA</name>
<dbReference type="EMBL" id="GAMC01000196">
    <property type="protein sequence ID" value="JAC06360.1"/>
    <property type="molecule type" value="mRNA"/>
</dbReference>
<proteinExistence type="evidence at transcript level"/>